<dbReference type="SUPFAM" id="SSF53383">
    <property type="entry name" value="PLP-dependent transferases"/>
    <property type="match status" value="1"/>
</dbReference>
<dbReference type="OrthoDB" id="7042322at2759"/>
<evidence type="ECO:0000313" key="4">
    <source>
        <dbReference type="RefSeq" id="XP_031575333.1"/>
    </source>
</evidence>
<proteinExistence type="predicted"/>
<dbReference type="InParanoid" id="A0A6P8JCK1"/>
<dbReference type="GeneID" id="116308956"/>
<name>A0A6P8JCK1_ACTTE</name>
<dbReference type="Pfam" id="PF00155">
    <property type="entry name" value="Aminotran_1_2"/>
    <property type="match status" value="1"/>
</dbReference>
<dbReference type="GO" id="GO:0030170">
    <property type="term" value="F:pyridoxal phosphate binding"/>
    <property type="evidence" value="ECO:0007669"/>
    <property type="project" value="InterPro"/>
</dbReference>
<keyword evidence="1" id="KW-0663">Pyridoxal phosphate</keyword>
<dbReference type="CDD" id="cd00609">
    <property type="entry name" value="AAT_like"/>
    <property type="match status" value="1"/>
</dbReference>
<dbReference type="KEGG" id="aten:116308956"/>
<dbReference type="InterPro" id="IPR015422">
    <property type="entry name" value="PyrdxlP-dep_Trfase_small"/>
</dbReference>
<dbReference type="InterPro" id="IPR004839">
    <property type="entry name" value="Aminotransferase_I/II_large"/>
</dbReference>
<sequence length="380" mass="43523">MRHAIGIELNERKSGSGMVATDNIIFRETIAAFLTHYCKPAKPIDPENLLAFNGSGSAVEALGEMLAEPGDGFLIPAPFYGGFKSDLQMRFNVIAYPVTLSSEPAPGETVPFELTVERIEKAFNDAKKKGIAIRALLLCNPNNPFGCIYSDKLVKDCLQFAHKHKIHIIVDELYLLSIFHEGSSMNSVLSYTDIPDPERFHFIWGFSKDFAVSGFRCGVLYTQNKDLKAALYNTMYFQTVSTVTQHVLMNLIKDLDWVDRVYVPASHKRLRESNKIVCEFLQKADIPHLECKAGFFLWADFRKFLKSQTFEDEWELFEYFMDNKLYISPSVAFTCNEPGWFRIIFAEDPKILQIAMERLLKVVQKRREELSKHQNETKTQ</sequence>
<reference evidence="4" key="1">
    <citation type="submission" date="2025-08" db="UniProtKB">
        <authorList>
            <consortium name="RefSeq"/>
        </authorList>
    </citation>
    <scope>IDENTIFICATION</scope>
    <source>
        <tissue evidence="4">Tentacle</tissue>
    </source>
</reference>
<dbReference type="InterPro" id="IPR050478">
    <property type="entry name" value="Ethylene_sulfur-biosynth"/>
</dbReference>
<keyword evidence="3" id="KW-1185">Reference proteome</keyword>
<evidence type="ECO:0000259" key="2">
    <source>
        <dbReference type="Pfam" id="PF00155"/>
    </source>
</evidence>
<evidence type="ECO:0000256" key="1">
    <source>
        <dbReference type="ARBA" id="ARBA00022898"/>
    </source>
</evidence>
<dbReference type="InterPro" id="IPR015424">
    <property type="entry name" value="PyrdxlP-dep_Trfase"/>
</dbReference>
<dbReference type="Gene3D" id="3.40.640.10">
    <property type="entry name" value="Type I PLP-dependent aspartate aminotransferase-like (Major domain)"/>
    <property type="match status" value="1"/>
</dbReference>
<feature type="domain" description="Aminotransferase class I/classII large" evidence="2">
    <location>
        <begin position="24"/>
        <end position="359"/>
    </location>
</feature>
<dbReference type="AlphaFoldDB" id="A0A6P8JCK1"/>
<dbReference type="PANTHER" id="PTHR43795:SF39">
    <property type="entry name" value="AMINOTRANSFERASE CLASS I_CLASSII DOMAIN-CONTAINING PROTEIN"/>
    <property type="match status" value="1"/>
</dbReference>
<protein>
    <submittedName>
        <fullName evidence="4">Probable inactive 1-aminocyclopropane-1-carboxylate synthase-like protein 2</fullName>
    </submittedName>
</protein>
<gene>
    <name evidence="4" type="primary">LOC116308956</name>
</gene>
<dbReference type="FunCoup" id="A0A6P8JCK1">
    <property type="interactions" value="27"/>
</dbReference>
<dbReference type="PRINTS" id="PR00753">
    <property type="entry name" value="ACCSYNTHASE"/>
</dbReference>
<dbReference type="GO" id="GO:0008483">
    <property type="term" value="F:transaminase activity"/>
    <property type="evidence" value="ECO:0007669"/>
    <property type="project" value="TreeGrafter"/>
</dbReference>
<organism evidence="3 4">
    <name type="scientific">Actinia tenebrosa</name>
    <name type="common">Australian red waratah sea anemone</name>
    <dbReference type="NCBI Taxonomy" id="6105"/>
    <lineage>
        <taxon>Eukaryota</taxon>
        <taxon>Metazoa</taxon>
        <taxon>Cnidaria</taxon>
        <taxon>Anthozoa</taxon>
        <taxon>Hexacorallia</taxon>
        <taxon>Actiniaria</taxon>
        <taxon>Actiniidae</taxon>
        <taxon>Actinia</taxon>
    </lineage>
</organism>
<dbReference type="RefSeq" id="XP_031575333.1">
    <property type="nucleotide sequence ID" value="XM_031719473.1"/>
</dbReference>
<accession>A0A6P8JCK1</accession>
<dbReference type="GO" id="GO:0006520">
    <property type="term" value="P:amino acid metabolic process"/>
    <property type="evidence" value="ECO:0007669"/>
    <property type="project" value="TreeGrafter"/>
</dbReference>
<dbReference type="InterPro" id="IPR015421">
    <property type="entry name" value="PyrdxlP-dep_Trfase_major"/>
</dbReference>
<dbReference type="Proteomes" id="UP000515163">
    <property type="component" value="Unplaced"/>
</dbReference>
<dbReference type="PANTHER" id="PTHR43795">
    <property type="entry name" value="BIFUNCTIONAL ASPARTATE AMINOTRANSFERASE AND GLUTAMATE/ASPARTATE-PREPHENATE AMINOTRANSFERASE-RELATED"/>
    <property type="match status" value="1"/>
</dbReference>
<dbReference type="Gene3D" id="3.90.1150.10">
    <property type="entry name" value="Aspartate Aminotransferase, domain 1"/>
    <property type="match status" value="1"/>
</dbReference>
<evidence type="ECO:0000313" key="3">
    <source>
        <dbReference type="Proteomes" id="UP000515163"/>
    </source>
</evidence>